<accession>A0A8R7QAB3</accession>
<reference evidence="1" key="3">
    <citation type="submission" date="2022-06" db="UniProtKB">
        <authorList>
            <consortium name="EnsemblPlants"/>
        </authorList>
    </citation>
    <scope>IDENTIFICATION</scope>
</reference>
<protein>
    <submittedName>
        <fullName evidence="1">Uncharacterized protein</fullName>
    </submittedName>
</protein>
<name>A0A8R7QAB3_TRIUA</name>
<organism evidence="1 2">
    <name type="scientific">Triticum urartu</name>
    <name type="common">Red wild einkorn</name>
    <name type="synonym">Crithodium urartu</name>
    <dbReference type="NCBI Taxonomy" id="4572"/>
    <lineage>
        <taxon>Eukaryota</taxon>
        <taxon>Viridiplantae</taxon>
        <taxon>Streptophyta</taxon>
        <taxon>Embryophyta</taxon>
        <taxon>Tracheophyta</taxon>
        <taxon>Spermatophyta</taxon>
        <taxon>Magnoliopsida</taxon>
        <taxon>Liliopsida</taxon>
        <taxon>Poales</taxon>
        <taxon>Poaceae</taxon>
        <taxon>BOP clade</taxon>
        <taxon>Pooideae</taxon>
        <taxon>Triticodae</taxon>
        <taxon>Triticeae</taxon>
        <taxon>Triticinae</taxon>
        <taxon>Triticum</taxon>
    </lineage>
</organism>
<dbReference type="AlphaFoldDB" id="A0A8R7QAB3"/>
<dbReference type="EnsemblPlants" id="TuG1812G0400003868.01.T01">
    <property type="protein sequence ID" value="TuG1812G0400003868.01.T01"/>
    <property type="gene ID" value="TuG1812G0400003868.01"/>
</dbReference>
<keyword evidence="2" id="KW-1185">Reference proteome</keyword>
<sequence>MPYSGAMFPIDPLGPCKLAEVIVLERVMTLKELS</sequence>
<reference evidence="1" key="2">
    <citation type="submission" date="2018-03" db="EMBL/GenBank/DDBJ databases">
        <title>The Triticum urartu genome reveals the dynamic nature of wheat genome evolution.</title>
        <authorList>
            <person name="Ling H."/>
            <person name="Ma B."/>
            <person name="Shi X."/>
            <person name="Liu H."/>
            <person name="Dong L."/>
            <person name="Sun H."/>
            <person name="Cao Y."/>
            <person name="Gao Q."/>
            <person name="Zheng S."/>
            <person name="Li Y."/>
            <person name="Yu Y."/>
            <person name="Du H."/>
            <person name="Qi M."/>
            <person name="Li Y."/>
            <person name="Yu H."/>
            <person name="Cui Y."/>
            <person name="Wang N."/>
            <person name="Chen C."/>
            <person name="Wu H."/>
            <person name="Zhao Y."/>
            <person name="Zhang J."/>
            <person name="Li Y."/>
            <person name="Zhou W."/>
            <person name="Zhang B."/>
            <person name="Hu W."/>
            <person name="Eijk M."/>
            <person name="Tang J."/>
            <person name="Witsenboer H."/>
            <person name="Zhao S."/>
            <person name="Li Z."/>
            <person name="Zhang A."/>
            <person name="Wang D."/>
            <person name="Liang C."/>
        </authorList>
    </citation>
    <scope>NUCLEOTIDE SEQUENCE [LARGE SCALE GENOMIC DNA]</scope>
    <source>
        <strain evidence="1">cv. G1812</strain>
    </source>
</reference>
<evidence type="ECO:0000313" key="1">
    <source>
        <dbReference type="EnsemblPlants" id="TuG1812G0400003868.01.T01"/>
    </source>
</evidence>
<reference evidence="2" key="1">
    <citation type="journal article" date="2013" name="Nature">
        <title>Draft genome of the wheat A-genome progenitor Triticum urartu.</title>
        <authorList>
            <person name="Ling H.Q."/>
            <person name="Zhao S."/>
            <person name="Liu D."/>
            <person name="Wang J."/>
            <person name="Sun H."/>
            <person name="Zhang C."/>
            <person name="Fan H."/>
            <person name="Li D."/>
            <person name="Dong L."/>
            <person name="Tao Y."/>
            <person name="Gao C."/>
            <person name="Wu H."/>
            <person name="Li Y."/>
            <person name="Cui Y."/>
            <person name="Guo X."/>
            <person name="Zheng S."/>
            <person name="Wang B."/>
            <person name="Yu K."/>
            <person name="Liang Q."/>
            <person name="Yang W."/>
            <person name="Lou X."/>
            <person name="Chen J."/>
            <person name="Feng M."/>
            <person name="Jian J."/>
            <person name="Zhang X."/>
            <person name="Luo G."/>
            <person name="Jiang Y."/>
            <person name="Liu J."/>
            <person name="Wang Z."/>
            <person name="Sha Y."/>
            <person name="Zhang B."/>
            <person name="Wu H."/>
            <person name="Tang D."/>
            <person name="Shen Q."/>
            <person name="Xue P."/>
            <person name="Zou S."/>
            <person name="Wang X."/>
            <person name="Liu X."/>
            <person name="Wang F."/>
            <person name="Yang Y."/>
            <person name="An X."/>
            <person name="Dong Z."/>
            <person name="Zhang K."/>
            <person name="Zhang X."/>
            <person name="Luo M.C."/>
            <person name="Dvorak J."/>
            <person name="Tong Y."/>
            <person name="Wang J."/>
            <person name="Yang H."/>
            <person name="Li Z."/>
            <person name="Wang D."/>
            <person name="Zhang A."/>
            <person name="Wang J."/>
        </authorList>
    </citation>
    <scope>NUCLEOTIDE SEQUENCE</scope>
    <source>
        <strain evidence="2">cv. G1812</strain>
    </source>
</reference>
<evidence type="ECO:0000313" key="2">
    <source>
        <dbReference type="Proteomes" id="UP000015106"/>
    </source>
</evidence>
<proteinExistence type="predicted"/>
<dbReference type="Proteomes" id="UP000015106">
    <property type="component" value="Chromosome 4"/>
</dbReference>
<dbReference type="Gramene" id="TuG1812G0400003868.01.T01">
    <property type="protein sequence ID" value="TuG1812G0400003868.01.T01"/>
    <property type="gene ID" value="TuG1812G0400003868.01"/>
</dbReference>